<accession>A0A179RYD7</accession>
<dbReference type="Gene3D" id="3.40.30.10">
    <property type="entry name" value="Glutaredoxin"/>
    <property type="match status" value="1"/>
</dbReference>
<feature type="chain" id="PRO_5008105417" description="Thioredoxin domain-containing protein" evidence="2">
    <location>
        <begin position="25"/>
        <end position="215"/>
    </location>
</feature>
<evidence type="ECO:0008006" key="5">
    <source>
        <dbReference type="Google" id="ProtNLM"/>
    </source>
</evidence>
<dbReference type="STRING" id="427683.A5481_29025"/>
<dbReference type="InterPro" id="IPR036249">
    <property type="entry name" value="Thioredoxin-like_sf"/>
</dbReference>
<evidence type="ECO:0000313" key="4">
    <source>
        <dbReference type="Proteomes" id="UP000078316"/>
    </source>
</evidence>
<gene>
    <name evidence="3" type="ORF">A5481_29025</name>
</gene>
<organism evidence="3 4">
    <name type="scientific">Methylobacterium platani</name>
    <dbReference type="NCBI Taxonomy" id="427683"/>
    <lineage>
        <taxon>Bacteria</taxon>
        <taxon>Pseudomonadati</taxon>
        <taxon>Pseudomonadota</taxon>
        <taxon>Alphaproteobacteria</taxon>
        <taxon>Hyphomicrobiales</taxon>
        <taxon>Methylobacteriaceae</taxon>
        <taxon>Methylobacterium</taxon>
    </lineage>
</organism>
<evidence type="ECO:0000256" key="2">
    <source>
        <dbReference type="SAM" id="SignalP"/>
    </source>
</evidence>
<feature type="signal peptide" evidence="2">
    <location>
        <begin position="1"/>
        <end position="24"/>
    </location>
</feature>
<dbReference type="InterPro" id="IPR003782">
    <property type="entry name" value="SCO1/SenC"/>
</dbReference>
<dbReference type="SUPFAM" id="SSF52833">
    <property type="entry name" value="Thioredoxin-like"/>
    <property type="match status" value="1"/>
</dbReference>
<dbReference type="Pfam" id="PF02630">
    <property type="entry name" value="SCO1-SenC"/>
    <property type="match status" value="1"/>
</dbReference>
<name>A0A179RYD7_9HYPH</name>
<keyword evidence="2" id="KW-0732">Signal</keyword>
<dbReference type="AlphaFoldDB" id="A0A179RYD7"/>
<sequence length="215" mass="22605">MWPALKTLAALAITLPLWGIPSTAAVEPRTSPAAASRSDLATLLWPAGGPRRVDQRGASLSPADLRDRIAVVAFVAPDCSIVCVTRILDLDRVAKALPEALRDRAVFLAVSLDDRRDGTPTLRAFAEGTAGAGTRLRFLAGDPAWTAAIAAMLRYPAASLPEPPPQVMLFDRRGGIAMSYGGDPLDRPRLAADIALLDSFPQGLDAAPAGDAHPL</sequence>
<evidence type="ECO:0000313" key="3">
    <source>
        <dbReference type="EMBL" id="OAS15971.1"/>
    </source>
</evidence>
<comment type="caution">
    <text evidence="3">The sequence shown here is derived from an EMBL/GenBank/DDBJ whole genome shotgun (WGS) entry which is preliminary data.</text>
</comment>
<evidence type="ECO:0000256" key="1">
    <source>
        <dbReference type="ARBA" id="ARBA00010996"/>
    </source>
</evidence>
<protein>
    <recommendedName>
        <fullName evidence="5">Thioredoxin domain-containing protein</fullName>
    </recommendedName>
</protein>
<dbReference type="Proteomes" id="UP000078316">
    <property type="component" value="Unassembled WGS sequence"/>
</dbReference>
<dbReference type="EMBL" id="LWHQ01000076">
    <property type="protein sequence ID" value="OAS15971.1"/>
    <property type="molecule type" value="Genomic_DNA"/>
</dbReference>
<proteinExistence type="inferred from homology"/>
<dbReference type="RefSeq" id="WP_053082423.1">
    <property type="nucleotide sequence ID" value="NZ_LWHQ01000076.1"/>
</dbReference>
<reference evidence="3 4" key="1">
    <citation type="submission" date="2016-04" db="EMBL/GenBank/DDBJ databases">
        <authorList>
            <person name="Evans L.H."/>
            <person name="Alamgir A."/>
            <person name="Owens N."/>
            <person name="Weber N.D."/>
            <person name="Virtaneva K."/>
            <person name="Barbian K."/>
            <person name="Babar A."/>
            <person name="Rosenke K."/>
        </authorList>
    </citation>
    <scope>NUCLEOTIDE SEQUENCE [LARGE SCALE GENOMIC DNA]</scope>
    <source>
        <strain evidence="3 4">PMB02</strain>
    </source>
</reference>
<dbReference type="OrthoDB" id="7989458at2"/>
<comment type="similarity">
    <text evidence="1">Belongs to the SCO1/2 family.</text>
</comment>